<sequence length="375" mass="42428">MRRIIILAVILLINKIGIAQNKSITITGTIAGLEKPTLAKLFQVNGYKTDTLATTNIIKGKFNFRLTNKSEPTFYFLKIDGLMGAVTLFLNSGNVEVSGSAMQWTKVSIKGSASHKDYEVYHYMVDSLEQQGQELSTKLSKALQLQDSLTIAELDKHLKRIISEYEQRQRDFVKTHSDSFYAPIVINNAKWHWLKKRELFRGLSVRVKDSKYGLTLAKNLVKWKKESGLLEVNDTIPGFIASNSNGKNIEVKEAIKSNKLTLIDFWASWCSPCREENPLLVKTYNQNKKNGFDILGISLDEKDADWKQAILKDGLLWEQVSDLKGWASPITKQYLAGMPFNFIPQNFLVDANGKILARNLRGDALGKMINDLLHK</sequence>
<organism evidence="1 2">
    <name type="scientific">Pedobacter africanus</name>
    <dbReference type="NCBI Taxonomy" id="151894"/>
    <lineage>
        <taxon>Bacteria</taxon>
        <taxon>Pseudomonadati</taxon>
        <taxon>Bacteroidota</taxon>
        <taxon>Sphingobacteriia</taxon>
        <taxon>Sphingobacteriales</taxon>
        <taxon>Sphingobacteriaceae</taxon>
        <taxon>Pedobacter</taxon>
    </lineage>
</organism>
<keyword evidence="2" id="KW-1185">Reference proteome</keyword>
<reference evidence="1" key="1">
    <citation type="submission" date="2023-07" db="EMBL/GenBank/DDBJ databases">
        <title>Sorghum-associated microbial communities from plants grown in Nebraska, USA.</title>
        <authorList>
            <person name="Schachtman D."/>
        </authorList>
    </citation>
    <scope>NUCLEOTIDE SEQUENCE</scope>
    <source>
        <strain evidence="1">2697</strain>
    </source>
</reference>
<dbReference type="Proteomes" id="UP001246858">
    <property type="component" value="Unassembled WGS sequence"/>
</dbReference>
<dbReference type="EMBL" id="JAVDTF010000003">
    <property type="protein sequence ID" value="MDR6785258.1"/>
    <property type="molecule type" value="Genomic_DNA"/>
</dbReference>
<gene>
    <name evidence="1" type="ORF">J2X78_003832</name>
</gene>
<accession>A0ACC6L1K6</accession>
<name>A0ACC6L1K6_9SPHI</name>
<protein>
    <submittedName>
        <fullName evidence="1">Thiol-disulfide isomerase/thioredoxin</fullName>
    </submittedName>
</protein>
<keyword evidence="1" id="KW-0413">Isomerase</keyword>
<evidence type="ECO:0000313" key="1">
    <source>
        <dbReference type="EMBL" id="MDR6785258.1"/>
    </source>
</evidence>
<evidence type="ECO:0000313" key="2">
    <source>
        <dbReference type="Proteomes" id="UP001246858"/>
    </source>
</evidence>
<comment type="caution">
    <text evidence="1">The sequence shown here is derived from an EMBL/GenBank/DDBJ whole genome shotgun (WGS) entry which is preliminary data.</text>
</comment>
<proteinExistence type="predicted"/>